<dbReference type="InterPro" id="IPR008841">
    <property type="entry name" value="Siphovirus-type_tail_N"/>
</dbReference>
<gene>
    <name evidence="2" type="ORF">CEY02_21140</name>
</gene>
<name>A0A2A5IBT5_BACPU</name>
<reference evidence="2 3" key="1">
    <citation type="submission" date="2017-06" db="EMBL/GenBank/DDBJ databases">
        <title>Draft Genome Sequence of Bacillus sp Strain 36R Isolated from saline sediment at Atanasia, Sonora, Mexico.</title>
        <authorList>
            <person name="Sanchez Diaz R."/>
            <person name="Quiroz Macias M.E."/>
            <person name="Ibarra Gamez J.C."/>
            <person name="Enciso Ibarra J."/>
            <person name="Gomez Gil B."/>
            <person name="Galaviz Silva L."/>
        </authorList>
    </citation>
    <scope>NUCLEOTIDE SEQUENCE [LARGE SCALE GENOMIC DNA]</scope>
    <source>
        <strain evidence="2 3">36R_ATNSAL</strain>
    </source>
</reference>
<dbReference type="EMBL" id="NKHG01000255">
    <property type="protein sequence ID" value="PCK14775.1"/>
    <property type="molecule type" value="Genomic_DNA"/>
</dbReference>
<accession>A0A2A5IBT5</accession>
<dbReference type="Proteomes" id="UP000228754">
    <property type="component" value="Unassembled WGS sequence"/>
</dbReference>
<dbReference type="OrthoDB" id="2913118at2"/>
<proteinExistence type="predicted"/>
<dbReference type="Gene3D" id="2.40.30.200">
    <property type="match status" value="1"/>
</dbReference>
<comment type="caution">
    <text evidence="2">The sequence shown here is derived from an EMBL/GenBank/DDBJ whole genome shotgun (WGS) entry which is preliminary data.</text>
</comment>
<evidence type="ECO:0000259" key="1">
    <source>
        <dbReference type="Pfam" id="PF05709"/>
    </source>
</evidence>
<feature type="domain" description="Siphovirus-type tail component RIFT-related" evidence="1">
    <location>
        <begin position="16"/>
        <end position="132"/>
    </location>
</feature>
<sequence>MELYIDFHNGLGEQSLNDLLPHFHPLSLTPASPIVEFETVSLPRINGIVLPQHPRDVKYKERSIQVEIYMNSIIAENFYSYRSELYALLVKPFPYYISCDLFPNRRFLVTCDGNFSIPKEKEKNHVVFTVEFTDILGAAESKSTSLNSQTFEGERWSPGMNLEMRDDLEYSFKNKKMFSIYNIGDFRINPLRHDYQVTLKAKGKGVTIINHTNGERLKIEDELTKSREVSFIKQYTVANKKRLKTSGRLPSLDIGRNDFEIQNASDIEIVFDTRFYYA</sequence>
<protein>
    <submittedName>
        <fullName evidence="2">Phage tail protein</fullName>
    </submittedName>
</protein>
<evidence type="ECO:0000313" key="3">
    <source>
        <dbReference type="Proteomes" id="UP000228754"/>
    </source>
</evidence>
<dbReference type="AlphaFoldDB" id="A0A2A5IBT5"/>
<organism evidence="2 3">
    <name type="scientific">Bacillus pumilus</name>
    <name type="common">Bacillus mesentericus</name>
    <dbReference type="NCBI Taxonomy" id="1408"/>
    <lineage>
        <taxon>Bacteria</taxon>
        <taxon>Bacillati</taxon>
        <taxon>Bacillota</taxon>
        <taxon>Bacilli</taxon>
        <taxon>Bacillales</taxon>
        <taxon>Bacillaceae</taxon>
        <taxon>Bacillus</taxon>
    </lineage>
</organism>
<dbReference type="Pfam" id="PF05709">
    <property type="entry name" value="Sipho_tail"/>
    <property type="match status" value="1"/>
</dbReference>
<evidence type="ECO:0000313" key="2">
    <source>
        <dbReference type="EMBL" id="PCK14775.1"/>
    </source>
</evidence>